<dbReference type="PANTHER" id="PTHR43133">
    <property type="entry name" value="RNA POLYMERASE ECF-TYPE SIGMA FACTO"/>
    <property type="match status" value="1"/>
</dbReference>
<dbReference type="InterPro" id="IPR039425">
    <property type="entry name" value="RNA_pol_sigma-70-like"/>
</dbReference>
<keyword evidence="8" id="KW-1185">Reference proteome</keyword>
<evidence type="ECO:0000256" key="3">
    <source>
        <dbReference type="ARBA" id="ARBA00023082"/>
    </source>
</evidence>
<evidence type="ECO:0000259" key="5">
    <source>
        <dbReference type="Pfam" id="PF04542"/>
    </source>
</evidence>
<dbReference type="SUPFAM" id="SSF88659">
    <property type="entry name" value="Sigma3 and sigma4 domains of RNA polymerase sigma factors"/>
    <property type="match status" value="1"/>
</dbReference>
<accession>A0ABS4FNC4</accession>
<comment type="similarity">
    <text evidence="1">Belongs to the sigma-70 factor family. ECF subfamily.</text>
</comment>
<dbReference type="InterPro" id="IPR014284">
    <property type="entry name" value="RNA_pol_sigma-70_dom"/>
</dbReference>
<feature type="domain" description="RNA polymerase sigma factor 70 region 4 type 2" evidence="6">
    <location>
        <begin position="113"/>
        <end position="163"/>
    </location>
</feature>
<name>A0ABS4FNC4_9BACL</name>
<dbReference type="Gene3D" id="1.10.1740.10">
    <property type="match status" value="1"/>
</dbReference>
<evidence type="ECO:0000313" key="7">
    <source>
        <dbReference type="EMBL" id="MBP1903838.1"/>
    </source>
</evidence>
<organism evidence="7 8">
    <name type="scientific">Paenibacillus turicensis</name>
    <dbReference type="NCBI Taxonomy" id="160487"/>
    <lineage>
        <taxon>Bacteria</taxon>
        <taxon>Bacillati</taxon>
        <taxon>Bacillota</taxon>
        <taxon>Bacilli</taxon>
        <taxon>Bacillales</taxon>
        <taxon>Paenibacillaceae</taxon>
        <taxon>Paenibacillus</taxon>
    </lineage>
</organism>
<dbReference type="InterPro" id="IPR013324">
    <property type="entry name" value="RNA_pol_sigma_r3/r4-like"/>
</dbReference>
<evidence type="ECO:0000313" key="8">
    <source>
        <dbReference type="Proteomes" id="UP001519272"/>
    </source>
</evidence>
<dbReference type="EMBL" id="JAGGKG010000001">
    <property type="protein sequence ID" value="MBP1903838.1"/>
    <property type="molecule type" value="Genomic_DNA"/>
</dbReference>
<dbReference type="Proteomes" id="UP001519272">
    <property type="component" value="Unassembled WGS sequence"/>
</dbReference>
<keyword evidence="3" id="KW-0731">Sigma factor</keyword>
<dbReference type="RefSeq" id="WP_210087492.1">
    <property type="nucleotide sequence ID" value="NZ_JAGGKG010000001.1"/>
</dbReference>
<dbReference type="Gene3D" id="1.10.10.10">
    <property type="entry name" value="Winged helix-like DNA-binding domain superfamily/Winged helix DNA-binding domain"/>
    <property type="match status" value="1"/>
</dbReference>
<evidence type="ECO:0000256" key="1">
    <source>
        <dbReference type="ARBA" id="ARBA00010641"/>
    </source>
</evidence>
<sequence>MTPSQLTLAAQKGDAEAFAALMEMHQSRLYRIAYAYLHNEDDALEVIQESTYRAYRNLKKLKEPNYFGTWMIRILLNCCADERKRQNRFRPITNVHTGMEEPSSWDCPQDPDLATAVADLEPHYKQIIILSYFEGFSLTEVADILEIPSGTVKSRLHRALGKLRDQLEPKGAK</sequence>
<reference evidence="7 8" key="1">
    <citation type="submission" date="2021-03" db="EMBL/GenBank/DDBJ databases">
        <title>Genomic Encyclopedia of Type Strains, Phase IV (KMG-IV): sequencing the most valuable type-strain genomes for metagenomic binning, comparative biology and taxonomic classification.</title>
        <authorList>
            <person name="Goeker M."/>
        </authorList>
    </citation>
    <scope>NUCLEOTIDE SEQUENCE [LARGE SCALE GENOMIC DNA]</scope>
    <source>
        <strain evidence="7 8">DSM 14349</strain>
    </source>
</reference>
<comment type="caution">
    <text evidence="7">The sequence shown here is derived from an EMBL/GenBank/DDBJ whole genome shotgun (WGS) entry which is preliminary data.</text>
</comment>
<feature type="domain" description="RNA polymerase sigma-70 region 2" evidence="5">
    <location>
        <begin position="21"/>
        <end position="88"/>
    </location>
</feature>
<dbReference type="InterPro" id="IPR013325">
    <property type="entry name" value="RNA_pol_sigma_r2"/>
</dbReference>
<evidence type="ECO:0000256" key="4">
    <source>
        <dbReference type="ARBA" id="ARBA00023163"/>
    </source>
</evidence>
<dbReference type="CDD" id="cd06171">
    <property type="entry name" value="Sigma70_r4"/>
    <property type="match status" value="1"/>
</dbReference>
<gene>
    <name evidence="7" type="ORF">J2Z32_000450</name>
</gene>
<dbReference type="Pfam" id="PF04542">
    <property type="entry name" value="Sigma70_r2"/>
    <property type="match status" value="1"/>
</dbReference>
<dbReference type="InterPro" id="IPR013249">
    <property type="entry name" value="RNA_pol_sigma70_r4_t2"/>
</dbReference>
<evidence type="ECO:0000256" key="2">
    <source>
        <dbReference type="ARBA" id="ARBA00023015"/>
    </source>
</evidence>
<dbReference type="NCBIfam" id="TIGR02937">
    <property type="entry name" value="sigma70-ECF"/>
    <property type="match status" value="1"/>
</dbReference>
<keyword evidence="2" id="KW-0805">Transcription regulation</keyword>
<dbReference type="InterPro" id="IPR036388">
    <property type="entry name" value="WH-like_DNA-bd_sf"/>
</dbReference>
<dbReference type="InterPro" id="IPR007627">
    <property type="entry name" value="RNA_pol_sigma70_r2"/>
</dbReference>
<protein>
    <submittedName>
        <fullName evidence="7">RNA polymerase sigma-70 factor (ECF subfamily)</fullName>
    </submittedName>
</protein>
<proteinExistence type="inferred from homology"/>
<dbReference type="PANTHER" id="PTHR43133:SF51">
    <property type="entry name" value="RNA POLYMERASE SIGMA FACTOR"/>
    <property type="match status" value="1"/>
</dbReference>
<dbReference type="SUPFAM" id="SSF88946">
    <property type="entry name" value="Sigma2 domain of RNA polymerase sigma factors"/>
    <property type="match status" value="1"/>
</dbReference>
<keyword evidence="4" id="KW-0804">Transcription</keyword>
<dbReference type="Pfam" id="PF08281">
    <property type="entry name" value="Sigma70_r4_2"/>
    <property type="match status" value="1"/>
</dbReference>
<evidence type="ECO:0000259" key="6">
    <source>
        <dbReference type="Pfam" id="PF08281"/>
    </source>
</evidence>